<dbReference type="SUPFAM" id="SSF50129">
    <property type="entry name" value="GroES-like"/>
    <property type="match status" value="1"/>
</dbReference>
<dbReference type="Proteomes" id="UP000318937">
    <property type="component" value="Unassembled WGS sequence"/>
</dbReference>
<comment type="similarity">
    <text evidence="4">Belongs to the zinc-containing alcohol dehydrogenase family.</text>
</comment>
<keyword evidence="1 4" id="KW-0479">Metal-binding</keyword>
<dbReference type="Gene3D" id="3.90.180.10">
    <property type="entry name" value="Medium-chain alcohol dehydrogenases, catalytic domain"/>
    <property type="match status" value="1"/>
</dbReference>
<dbReference type="InterPro" id="IPR013149">
    <property type="entry name" value="ADH-like_C"/>
</dbReference>
<reference evidence="6 7" key="1">
    <citation type="submission" date="2019-05" db="EMBL/GenBank/DDBJ databases">
        <title>Psychrobacillus vulpis sp. nov., a new species isolated from feces of a red fox that inhabits in The Tablas de Daimiel Natural Park, Albacete, Spain.</title>
        <authorList>
            <person name="Rodriguez M."/>
            <person name="Reina J.C."/>
            <person name="Bejar V."/>
            <person name="Llamas I."/>
        </authorList>
    </citation>
    <scope>NUCLEOTIDE SEQUENCE [LARGE SCALE GENOMIC DNA]</scope>
    <source>
        <strain evidence="6 7">NHI-2</strain>
    </source>
</reference>
<dbReference type="InterPro" id="IPR020843">
    <property type="entry name" value="ER"/>
</dbReference>
<dbReference type="OrthoDB" id="9770238at2"/>
<evidence type="ECO:0000313" key="7">
    <source>
        <dbReference type="Proteomes" id="UP000318937"/>
    </source>
</evidence>
<keyword evidence="3" id="KW-0560">Oxidoreductase</keyword>
<dbReference type="SUPFAM" id="SSF51735">
    <property type="entry name" value="NAD(P)-binding Rossmann-fold domains"/>
    <property type="match status" value="1"/>
</dbReference>
<dbReference type="AlphaFoldDB" id="A0A544TDK2"/>
<evidence type="ECO:0000259" key="5">
    <source>
        <dbReference type="SMART" id="SM00829"/>
    </source>
</evidence>
<sequence length="348" mass="37815">MTKSKKMKIVSPLEIKITDQKIPKLQNGEVLIRITHTGICGTDLKIFDGTIPYVKEGTLKYPHTPGHEWVGIIENVGPEVDPTIQIGDRVTGECHIGCGHCEDCANGRSNVCQKRARIGILGVDGSFGNFMVFPNKAVHKIPDTISDKQAVLIEPLTVATFALDKLEKVPGSTLVIFGLGPIGLLVSEVARVMGAAKVIGIDMNSQRMETALRMGCDIVLNAGDPDLSVKVKEATYQKGPDIIVEASGVGSVLSLSLNLIRAGGQLSLIGLYRDDVTLDANLILTKDLKIHGNMASARVWERAIRLLESGKLNIDSLITHRFPFENSDEAFATAYYKKEESIKVIVEM</sequence>
<name>A0A544TDK2_9BACI</name>
<evidence type="ECO:0000256" key="2">
    <source>
        <dbReference type="ARBA" id="ARBA00022833"/>
    </source>
</evidence>
<dbReference type="Gene3D" id="3.40.50.720">
    <property type="entry name" value="NAD(P)-binding Rossmann-like Domain"/>
    <property type="match status" value="1"/>
</dbReference>
<evidence type="ECO:0000256" key="1">
    <source>
        <dbReference type="ARBA" id="ARBA00022723"/>
    </source>
</evidence>
<dbReference type="PANTHER" id="PTHR43401">
    <property type="entry name" value="L-THREONINE 3-DEHYDROGENASE"/>
    <property type="match status" value="1"/>
</dbReference>
<dbReference type="SMART" id="SM00829">
    <property type="entry name" value="PKS_ER"/>
    <property type="match status" value="1"/>
</dbReference>
<comment type="cofactor">
    <cofactor evidence="4">
        <name>Zn(2+)</name>
        <dbReference type="ChEBI" id="CHEBI:29105"/>
    </cofactor>
</comment>
<accession>A0A544TDK2</accession>
<dbReference type="EMBL" id="VDGG01000014">
    <property type="protein sequence ID" value="TQR15538.1"/>
    <property type="molecule type" value="Genomic_DNA"/>
</dbReference>
<proteinExistence type="inferred from homology"/>
<dbReference type="GO" id="GO:0008270">
    <property type="term" value="F:zinc ion binding"/>
    <property type="evidence" value="ECO:0007669"/>
    <property type="project" value="InterPro"/>
</dbReference>
<dbReference type="RefSeq" id="WP_142606694.1">
    <property type="nucleotide sequence ID" value="NZ_VDGG01000014.1"/>
</dbReference>
<evidence type="ECO:0000256" key="3">
    <source>
        <dbReference type="ARBA" id="ARBA00023002"/>
    </source>
</evidence>
<comment type="caution">
    <text evidence="6">The sequence shown here is derived from an EMBL/GenBank/DDBJ whole genome shotgun (WGS) entry which is preliminary data.</text>
</comment>
<evidence type="ECO:0000256" key="4">
    <source>
        <dbReference type="RuleBase" id="RU361277"/>
    </source>
</evidence>
<dbReference type="InterPro" id="IPR036291">
    <property type="entry name" value="NAD(P)-bd_dom_sf"/>
</dbReference>
<dbReference type="PANTHER" id="PTHR43401:SF2">
    <property type="entry name" value="L-THREONINE 3-DEHYDROGENASE"/>
    <property type="match status" value="1"/>
</dbReference>
<feature type="domain" description="Enoyl reductase (ER)" evidence="5">
    <location>
        <begin position="8"/>
        <end position="346"/>
    </location>
</feature>
<keyword evidence="2 4" id="KW-0862">Zinc</keyword>
<dbReference type="InterPro" id="IPR013154">
    <property type="entry name" value="ADH-like_N"/>
</dbReference>
<dbReference type="GO" id="GO:0016491">
    <property type="term" value="F:oxidoreductase activity"/>
    <property type="evidence" value="ECO:0007669"/>
    <property type="project" value="UniProtKB-KW"/>
</dbReference>
<keyword evidence="7" id="KW-1185">Reference proteome</keyword>
<protein>
    <submittedName>
        <fullName evidence="6">Zinc-binding dehydrogenase</fullName>
    </submittedName>
</protein>
<dbReference type="InterPro" id="IPR050129">
    <property type="entry name" value="Zn_alcohol_dh"/>
</dbReference>
<dbReference type="InterPro" id="IPR011032">
    <property type="entry name" value="GroES-like_sf"/>
</dbReference>
<dbReference type="InterPro" id="IPR002328">
    <property type="entry name" value="ADH_Zn_CS"/>
</dbReference>
<evidence type="ECO:0000313" key="6">
    <source>
        <dbReference type="EMBL" id="TQR15538.1"/>
    </source>
</evidence>
<dbReference type="Pfam" id="PF00107">
    <property type="entry name" value="ADH_zinc_N"/>
    <property type="match status" value="1"/>
</dbReference>
<organism evidence="6 7">
    <name type="scientific">Psychrobacillus soli</name>
    <dbReference type="NCBI Taxonomy" id="1543965"/>
    <lineage>
        <taxon>Bacteria</taxon>
        <taxon>Bacillati</taxon>
        <taxon>Bacillota</taxon>
        <taxon>Bacilli</taxon>
        <taxon>Bacillales</taxon>
        <taxon>Bacillaceae</taxon>
        <taxon>Psychrobacillus</taxon>
    </lineage>
</organism>
<gene>
    <name evidence="6" type="ORF">FG383_07995</name>
</gene>
<dbReference type="Pfam" id="PF08240">
    <property type="entry name" value="ADH_N"/>
    <property type="match status" value="1"/>
</dbReference>
<dbReference type="PROSITE" id="PS00059">
    <property type="entry name" value="ADH_ZINC"/>
    <property type="match status" value="1"/>
</dbReference>